<protein>
    <submittedName>
        <fullName evidence="1">Str. FM013</fullName>
    </submittedName>
</protein>
<evidence type="ECO:0000313" key="2">
    <source>
        <dbReference type="Proteomes" id="UP000053732"/>
    </source>
</evidence>
<dbReference type="AlphaFoldDB" id="A0A0G4PQW8"/>
<accession>A0A0G4PQW8</accession>
<name>A0A0G4PQW8_PENC3</name>
<gene>
    <name evidence="1" type="ORF">PCAMFM013_S028g000111</name>
</gene>
<reference evidence="1 2" key="1">
    <citation type="journal article" date="2014" name="Nat. Commun.">
        <title>Multiple recent horizontal transfers of a large genomic region in cheese making fungi.</title>
        <authorList>
            <person name="Cheeseman K."/>
            <person name="Ropars J."/>
            <person name="Renault P."/>
            <person name="Dupont J."/>
            <person name="Gouzy J."/>
            <person name="Branca A."/>
            <person name="Abraham A.L."/>
            <person name="Ceppi M."/>
            <person name="Conseiller E."/>
            <person name="Debuchy R."/>
            <person name="Malagnac F."/>
            <person name="Goarin A."/>
            <person name="Silar P."/>
            <person name="Lacoste S."/>
            <person name="Sallet E."/>
            <person name="Bensimon A."/>
            <person name="Giraud T."/>
            <person name="Brygoo Y."/>
        </authorList>
    </citation>
    <scope>NUCLEOTIDE SEQUENCE [LARGE SCALE GENOMIC DNA]</scope>
    <source>
        <strain evidence="2">FM 013</strain>
    </source>
</reference>
<evidence type="ECO:0000313" key="1">
    <source>
        <dbReference type="EMBL" id="CRL28558.1"/>
    </source>
</evidence>
<sequence length="292" mass="33670">MRPTQFVFSFDPPSSPPSTEEALKVIKDQARPAADVARILDEAQVPNILWGGLPQGLVARWNEHEKDVEFITLDHLIFMASNALIAAGFTPCSDPDCREVHSKNNDCPIAPVHFHIEAQYPQHGVLRVYAKSSHLWWLPDFEPGPPAADDPDLMLSNDSRLPPYVLRGFSGPWTELYPIKILNPSSFTEAAWWLTFRDIDYANGYEYRWTDMVLASMQSYTHPHRTMERTLRPKFQAMWKEFDLPQEQRTRRTWDSANELMYQMRDNNELPPAPTNNWWGTVEAAKQNDCLI</sequence>
<dbReference type="Proteomes" id="UP000053732">
    <property type="component" value="Unassembled WGS sequence"/>
</dbReference>
<proteinExistence type="predicted"/>
<dbReference type="EMBL" id="HG793161">
    <property type="protein sequence ID" value="CRL28558.1"/>
    <property type="molecule type" value="Genomic_DNA"/>
</dbReference>
<keyword evidence="2" id="KW-1185">Reference proteome</keyword>
<organism evidence="1 2">
    <name type="scientific">Penicillium camemberti (strain FM 013)</name>
    <dbReference type="NCBI Taxonomy" id="1429867"/>
    <lineage>
        <taxon>Eukaryota</taxon>
        <taxon>Fungi</taxon>
        <taxon>Dikarya</taxon>
        <taxon>Ascomycota</taxon>
        <taxon>Pezizomycotina</taxon>
        <taxon>Eurotiomycetes</taxon>
        <taxon>Eurotiomycetidae</taxon>
        <taxon>Eurotiales</taxon>
        <taxon>Aspergillaceae</taxon>
        <taxon>Penicillium</taxon>
    </lineage>
</organism>